<feature type="region of interest" description="Disordered" evidence="1">
    <location>
        <begin position="232"/>
        <end position="255"/>
    </location>
</feature>
<keyword evidence="2" id="KW-0732">Signal</keyword>
<evidence type="ECO:0000313" key="4">
    <source>
        <dbReference type="EMBL" id="KAK1749493.1"/>
    </source>
</evidence>
<proteinExistence type="predicted"/>
<dbReference type="Gene3D" id="3.40.50.1110">
    <property type="entry name" value="SGNH hydrolase"/>
    <property type="match status" value="1"/>
</dbReference>
<dbReference type="Proteomes" id="UP001239445">
    <property type="component" value="Unassembled WGS sequence"/>
</dbReference>
<evidence type="ECO:0000256" key="1">
    <source>
        <dbReference type="SAM" id="MobiDB-lite"/>
    </source>
</evidence>
<gene>
    <name evidence="4" type="ORF">QBC47DRAFT_418882</name>
</gene>
<protein>
    <submittedName>
        <fullName evidence="4">Carbohydrate esterase family 3 protein</fullName>
    </submittedName>
</protein>
<dbReference type="AlphaFoldDB" id="A0AAJ0B332"/>
<dbReference type="Pfam" id="PF13472">
    <property type="entry name" value="Lipase_GDSL_2"/>
    <property type="match status" value="1"/>
</dbReference>
<evidence type="ECO:0000313" key="5">
    <source>
        <dbReference type="Proteomes" id="UP001239445"/>
    </source>
</evidence>
<keyword evidence="5" id="KW-1185">Reference proteome</keyword>
<evidence type="ECO:0000259" key="3">
    <source>
        <dbReference type="Pfam" id="PF13472"/>
    </source>
</evidence>
<feature type="chain" id="PRO_5042496385" evidence="2">
    <location>
        <begin position="17"/>
        <end position="295"/>
    </location>
</feature>
<dbReference type="PANTHER" id="PTHR30383:SF31">
    <property type="entry name" value="SGNH HYDROLASE-TYPE ESTERASE DOMAIN-CONTAINING PROTEIN-RELATED"/>
    <property type="match status" value="1"/>
</dbReference>
<dbReference type="PANTHER" id="PTHR30383">
    <property type="entry name" value="THIOESTERASE 1/PROTEASE 1/LYSOPHOSPHOLIPASE L1"/>
    <property type="match status" value="1"/>
</dbReference>
<reference evidence="4" key="1">
    <citation type="submission" date="2023-06" db="EMBL/GenBank/DDBJ databases">
        <title>Genome-scale phylogeny and comparative genomics of the fungal order Sordariales.</title>
        <authorList>
            <consortium name="Lawrence Berkeley National Laboratory"/>
            <person name="Hensen N."/>
            <person name="Bonometti L."/>
            <person name="Westerberg I."/>
            <person name="Brannstrom I.O."/>
            <person name="Guillou S."/>
            <person name="Cros-Aarteil S."/>
            <person name="Calhoun S."/>
            <person name="Haridas S."/>
            <person name="Kuo A."/>
            <person name="Mondo S."/>
            <person name="Pangilinan J."/>
            <person name="Riley R."/>
            <person name="Labutti K."/>
            <person name="Andreopoulos B."/>
            <person name="Lipzen A."/>
            <person name="Chen C."/>
            <person name="Yanf M."/>
            <person name="Daum C."/>
            <person name="Ng V."/>
            <person name="Clum A."/>
            <person name="Steindorff A."/>
            <person name="Ohm R."/>
            <person name="Martin F."/>
            <person name="Silar P."/>
            <person name="Natvig D."/>
            <person name="Lalanne C."/>
            <person name="Gautier V."/>
            <person name="Ament-Velasquez S.L."/>
            <person name="Kruys A."/>
            <person name="Hutchinson M.I."/>
            <person name="Powell A.J."/>
            <person name="Barry K."/>
            <person name="Miller A.N."/>
            <person name="Grigoriev I.V."/>
            <person name="Debuchy R."/>
            <person name="Gladieux P."/>
            <person name="Thoren M.H."/>
            <person name="Johannesson H."/>
        </authorList>
    </citation>
    <scope>NUCLEOTIDE SEQUENCE</scope>
    <source>
        <strain evidence="4">PSN4</strain>
    </source>
</reference>
<comment type="caution">
    <text evidence="4">The sequence shown here is derived from an EMBL/GenBank/DDBJ whole genome shotgun (WGS) entry which is preliminary data.</text>
</comment>
<accession>A0AAJ0B332</accession>
<dbReference type="InterPro" id="IPR036514">
    <property type="entry name" value="SGNH_hydro_sf"/>
</dbReference>
<feature type="domain" description="SGNH hydrolase-type esterase" evidence="3">
    <location>
        <begin position="34"/>
        <end position="210"/>
    </location>
</feature>
<name>A0AAJ0B332_9PEZI</name>
<dbReference type="SUPFAM" id="SSF52266">
    <property type="entry name" value="SGNH hydrolase"/>
    <property type="match status" value="1"/>
</dbReference>
<feature type="signal peptide" evidence="2">
    <location>
        <begin position="1"/>
        <end position="16"/>
    </location>
</feature>
<dbReference type="GO" id="GO:0004622">
    <property type="term" value="F:phosphatidylcholine lysophospholipase activity"/>
    <property type="evidence" value="ECO:0007669"/>
    <property type="project" value="TreeGrafter"/>
</dbReference>
<feature type="compositionally biased region" description="Polar residues" evidence="1">
    <location>
        <begin position="238"/>
        <end position="251"/>
    </location>
</feature>
<evidence type="ECO:0000256" key="2">
    <source>
        <dbReference type="SAM" id="SignalP"/>
    </source>
</evidence>
<dbReference type="EMBL" id="MU839857">
    <property type="protein sequence ID" value="KAK1749493.1"/>
    <property type="molecule type" value="Genomic_DNA"/>
</dbReference>
<sequence>MISSLLFLAALPCALAAGANNTTSATALRILPVGASVTFGVGSSTGNSYRLDLRTTLVSAGHEVNYVGRHRNGNFTDNQVEATSGFVLSQIAEAARTATPMFLPNLVLIEAGTNNCNSGKLVPDAGANLTALINDIFTASPGVTVVAATLLANKVAAQDACRVDVNKQYQAMATSLEGQNKKFVLVDMRSPEGPTTSDLFDSRHPNDRGYVKMATVWGAGIKTAVEKGFIGAPKDNGTPLNGESKGSTGSTSPVGASAAMSSMSVVTAGAGEAMGASVVWTLIPAVVLAAVWTGW</sequence>
<dbReference type="CDD" id="cd01833">
    <property type="entry name" value="XynB_like"/>
    <property type="match status" value="1"/>
</dbReference>
<dbReference type="InterPro" id="IPR013830">
    <property type="entry name" value="SGNH_hydro"/>
</dbReference>
<organism evidence="4 5">
    <name type="scientific">Echria macrotheca</name>
    <dbReference type="NCBI Taxonomy" id="438768"/>
    <lineage>
        <taxon>Eukaryota</taxon>
        <taxon>Fungi</taxon>
        <taxon>Dikarya</taxon>
        <taxon>Ascomycota</taxon>
        <taxon>Pezizomycotina</taxon>
        <taxon>Sordariomycetes</taxon>
        <taxon>Sordariomycetidae</taxon>
        <taxon>Sordariales</taxon>
        <taxon>Schizotheciaceae</taxon>
        <taxon>Echria</taxon>
    </lineage>
</organism>
<dbReference type="InterPro" id="IPR051532">
    <property type="entry name" value="Ester_Hydrolysis_Enzymes"/>
</dbReference>